<evidence type="ECO:0000259" key="1">
    <source>
        <dbReference type="PROSITE" id="PS50053"/>
    </source>
</evidence>
<dbReference type="EMBL" id="MN740848">
    <property type="protein sequence ID" value="QHU15059.1"/>
    <property type="molecule type" value="Genomic_DNA"/>
</dbReference>
<feature type="domain" description="Ubiquitin-like" evidence="1">
    <location>
        <begin position="1"/>
        <end position="78"/>
    </location>
</feature>
<dbReference type="PROSITE" id="PS50053">
    <property type="entry name" value="UBIQUITIN_2"/>
    <property type="match status" value="1"/>
</dbReference>
<proteinExistence type="predicted"/>
<dbReference type="Pfam" id="PF00240">
    <property type="entry name" value="ubiquitin"/>
    <property type="match status" value="1"/>
</dbReference>
<evidence type="ECO:0000313" key="2">
    <source>
        <dbReference type="EMBL" id="QHU15059.1"/>
    </source>
</evidence>
<dbReference type="InterPro" id="IPR029071">
    <property type="entry name" value="Ubiquitin-like_domsf"/>
</dbReference>
<protein>
    <recommendedName>
        <fullName evidence="1">Ubiquitin-like domain-containing protein</fullName>
    </recommendedName>
</protein>
<accession>A0A6C0KBK7</accession>
<reference evidence="2" key="1">
    <citation type="journal article" date="2020" name="Nature">
        <title>Giant virus diversity and host interactions through global metagenomics.</title>
        <authorList>
            <person name="Schulz F."/>
            <person name="Roux S."/>
            <person name="Paez-Espino D."/>
            <person name="Jungbluth S."/>
            <person name="Walsh D.A."/>
            <person name="Denef V.J."/>
            <person name="McMahon K.D."/>
            <person name="Konstantinidis K.T."/>
            <person name="Eloe-Fadrosh E.A."/>
            <person name="Kyrpides N.C."/>
            <person name="Woyke T."/>
        </authorList>
    </citation>
    <scope>NUCLEOTIDE SEQUENCE</scope>
    <source>
        <strain evidence="2">GVMAG-S-1102244-55</strain>
    </source>
</reference>
<dbReference type="Gene3D" id="3.10.20.90">
    <property type="entry name" value="Phosphatidylinositol 3-kinase Catalytic Subunit, Chain A, domain 1"/>
    <property type="match status" value="1"/>
</dbReference>
<sequence>MQIFLKNTNKTHTLEIDETDTVRTLYVLVNNLLKLPIKYFYFTYAGKVIGPESFRFTLVHFDIKKEATLHFHIRSTGNPCTICLSKYK</sequence>
<dbReference type="SMART" id="SM00213">
    <property type="entry name" value="UBQ"/>
    <property type="match status" value="1"/>
</dbReference>
<name>A0A6C0KBK7_9ZZZZ</name>
<dbReference type="AlphaFoldDB" id="A0A6C0KBK7"/>
<organism evidence="2">
    <name type="scientific">viral metagenome</name>
    <dbReference type="NCBI Taxonomy" id="1070528"/>
    <lineage>
        <taxon>unclassified sequences</taxon>
        <taxon>metagenomes</taxon>
        <taxon>organismal metagenomes</taxon>
    </lineage>
</organism>
<dbReference type="InterPro" id="IPR000626">
    <property type="entry name" value="Ubiquitin-like_dom"/>
</dbReference>
<dbReference type="SUPFAM" id="SSF54236">
    <property type="entry name" value="Ubiquitin-like"/>
    <property type="match status" value="1"/>
</dbReference>